<dbReference type="InterPro" id="IPR046452">
    <property type="entry name" value="HgmA_N"/>
</dbReference>
<evidence type="ECO:0000256" key="4">
    <source>
        <dbReference type="ARBA" id="ARBA00022964"/>
    </source>
</evidence>
<keyword evidence="4" id="KW-0223">Dioxygenase</keyword>
<dbReference type="PANTHER" id="PTHR11056:SF0">
    <property type="entry name" value="HOMOGENTISATE 1,2-DIOXYGENASE"/>
    <property type="match status" value="1"/>
</dbReference>
<dbReference type="SUPFAM" id="SSF51182">
    <property type="entry name" value="RmlC-like cupins"/>
    <property type="match status" value="1"/>
</dbReference>
<dbReference type="InterPro" id="IPR005708">
    <property type="entry name" value="Homogentis_dOase"/>
</dbReference>
<dbReference type="CDD" id="cd02208">
    <property type="entry name" value="cupin_RmlC-like"/>
    <property type="match status" value="1"/>
</dbReference>
<keyword evidence="5 9" id="KW-0560">Oxidoreductase</keyword>
<evidence type="ECO:0000256" key="5">
    <source>
        <dbReference type="ARBA" id="ARBA00023002"/>
    </source>
</evidence>
<comment type="similarity">
    <text evidence="2">Belongs to the homogentisate dioxygenase family.</text>
</comment>
<protein>
    <submittedName>
        <fullName evidence="9">Homogentisate 1,2-dioxygenase</fullName>
        <ecNumber evidence="9">1.13.11.5</ecNumber>
    </submittedName>
</protein>
<feature type="domain" description="Homogentisate 1,2-dioxygenase C-terminal" evidence="7">
    <location>
        <begin position="251"/>
        <end position="360"/>
    </location>
</feature>
<evidence type="ECO:0000313" key="10">
    <source>
        <dbReference type="Proteomes" id="UP000676506"/>
    </source>
</evidence>
<organism evidence="9 10">
    <name type="scientific">Chloracidobacterium validum</name>
    <dbReference type="NCBI Taxonomy" id="2821543"/>
    <lineage>
        <taxon>Bacteria</taxon>
        <taxon>Pseudomonadati</taxon>
        <taxon>Acidobacteriota</taxon>
        <taxon>Terriglobia</taxon>
        <taxon>Terriglobales</taxon>
        <taxon>Acidobacteriaceae</taxon>
        <taxon>Chloracidobacterium</taxon>
    </lineage>
</organism>
<dbReference type="Pfam" id="PF04209">
    <property type="entry name" value="HgmA_C"/>
    <property type="match status" value="1"/>
</dbReference>
<sequence length="360" mass="41036">MYQAKGHITKQAHVDIPAGTYEEQHGREGFFGPVSHLYHRHPPTGWTRIEGDCRPQAFHADRVETTGDAPTTLLENADVTLGVARRRGTPPYFERNADGDELWFTHRGAGVLETDYGQLRFGVGDYLVIPRGTTYRFACADECFFLVIQSLGTRLRQPERGLLGQYSLYDATTIRTPDLLALTRTEGEYEVRVRREGKLTRIFYPFHPLDVAGWKGDLYPWALSIHDFCPVMSHRAHLPPSVHVTLVGEGFVVCSFVPRPLEETPGAQRVPFYHRNIDFDEVLFYHAGDFFSRDNISAGMVTLHPHGVHHGPHPKAIEKSWSPGKTHTDEYAVMLDTRRPLHATDAARQVEWKEYYLSWQ</sequence>
<keyword evidence="3" id="KW-0479">Metal-binding</keyword>
<evidence type="ECO:0000259" key="7">
    <source>
        <dbReference type="Pfam" id="PF04209"/>
    </source>
</evidence>
<keyword evidence="10" id="KW-1185">Reference proteome</keyword>
<dbReference type="InterPro" id="IPR046451">
    <property type="entry name" value="HgmA_C"/>
</dbReference>
<dbReference type="InterPro" id="IPR014710">
    <property type="entry name" value="RmlC-like_jellyroll"/>
</dbReference>
<evidence type="ECO:0000256" key="1">
    <source>
        <dbReference type="ARBA" id="ARBA00001962"/>
    </source>
</evidence>
<evidence type="ECO:0000256" key="3">
    <source>
        <dbReference type="ARBA" id="ARBA00022723"/>
    </source>
</evidence>
<name>A0ABX8BAM0_9BACT</name>
<accession>A0ABX8BAM0</accession>
<proteinExistence type="inferred from homology"/>
<evidence type="ECO:0000313" key="9">
    <source>
        <dbReference type="EMBL" id="QUW03081.1"/>
    </source>
</evidence>
<reference evidence="9 10" key="1">
    <citation type="submission" date="2021-03" db="EMBL/GenBank/DDBJ databases">
        <title>Genomic and phenotypic characterization of Chloracidobacterium isolates provides evidence for multiple species.</title>
        <authorList>
            <person name="Saini M.K."/>
            <person name="Costas A.M.G."/>
            <person name="Tank M."/>
            <person name="Bryant D.A."/>
        </authorList>
    </citation>
    <scope>NUCLEOTIDE SEQUENCE [LARGE SCALE GENOMIC DNA]</scope>
    <source>
        <strain evidence="9 10">BV2-C</strain>
    </source>
</reference>
<keyword evidence="6" id="KW-0408">Iron</keyword>
<dbReference type="Pfam" id="PF20510">
    <property type="entry name" value="HgmA_N"/>
    <property type="match status" value="1"/>
</dbReference>
<gene>
    <name evidence="9" type="ORF">J8C06_01150</name>
</gene>
<dbReference type="RefSeq" id="WP_211428972.1">
    <property type="nucleotide sequence ID" value="NZ_CP072648.1"/>
</dbReference>
<evidence type="ECO:0000259" key="8">
    <source>
        <dbReference type="Pfam" id="PF20510"/>
    </source>
</evidence>
<dbReference type="Gene3D" id="2.60.120.10">
    <property type="entry name" value="Jelly Rolls"/>
    <property type="match status" value="1"/>
</dbReference>
<dbReference type="InterPro" id="IPR011051">
    <property type="entry name" value="RmlC_Cupin_sf"/>
</dbReference>
<dbReference type="EC" id="1.13.11.5" evidence="9"/>
<evidence type="ECO:0000256" key="6">
    <source>
        <dbReference type="ARBA" id="ARBA00023004"/>
    </source>
</evidence>
<dbReference type="GO" id="GO:0004411">
    <property type="term" value="F:homogentisate 1,2-dioxygenase activity"/>
    <property type="evidence" value="ECO:0007669"/>
    <property type="project" value="UniProtKB-EC"/>
</dbReference>
<feature type="domain" description="Homogentisate 1,2-dioxygenase N-terminal" evidence="8">
    <location>
        <begin position="95"/>
        <end position="222"/>
    </location>
</feature>
<dbReference type="EMBL" id="CP072648">
    <property type="protein sequence ID" value="QUW03081.1"/>
    <property type="molecule type" value="Genomic_DNA"/>
</dbReference>
<dbReference type="Proteomes" id="UP000676506">
    <property type="component" value="Chromosome 1"/>
</dbReference>
<evidence type="ECO:0000256" key="2">
    <source>
        <dbReference type="ARBA" id="ARBA00007757"/>
    </source>
</evidence>
<dbReference type="PANTHER" id="PTHR11056">
    <property type="entry name" value="HOMOGENTISATE 1,2-DIOXYGENASE"/>
    <property type="match status" value="1"/>
</dbReference>
<comment type="cofactor">
    <cofactor evidence="1">
        <name>Fe cation</name>
        <dbReference type="ChEBI" id="CHEBI:24875"/>
    </cofactor>
</comment>